<dbReference type="InterPro" id="IPR036390">
    <property type="entry name" value="WH_DNA-bd_sf"/>
</dbReference>
<dbReference type="PRINTS" id="PR00598">
    <property type="entry name" value="HTHMARR"/>
</dbReference>
<proteinExistence type="predicted"/>
<dbReference type="PANTHER" id="PTHR33164">
    <property type="entry name" value="TRANSCRIPTIONAL REGULATOR, MARR FAMILY"/>
    <property type="match status" value="1"/>
</dbReference>
<accession>A0A6J4QNW0</accession>
<dbReference type="Pfam" id="PF12802">
    <property type="entry name" value="MarR_2"/>
    <property type="match status" value="1"/>
</dbReference>
<dbReference type="GO" id="GO:0003700">
    <property type="term" value="F:DNA-binding transcription factor activity"/>
    <property type="evidence" value="ECO:0007669"/>
    <property type="project" value="InterPro"/>
</dbReference>
<dbReference type="SUPFAM" id="SSF46785">
    <property type="entry name" value="Winged helix' DNA-binding domain"/>
    <property type="match status" value="1"/>
</dbReference>
<sequence length="143" mass="15437">MSREDLLNLMAALLRSGKLTEATLAGVLEGARLSPPQMWGLILLVRAGGRLSHKRLAERTGTAKSNITKLVDRLEEGGLARRVPDPEDRRGVIAEITEEGRRRHDEGLGLAGEAERALLGRLNPHDRAELARLLGLLGAGADP</sequence>
<evidence type="ECO:0000313" key="2">
    <source>
        <dbReference type="EMBL" id="CAA9450395.1"/>
    </source>
</evidence>
<protein>
    <submittedName>
        <fullName evidence="2">Transcriptional regulator, MarR family</fullName>
    </submittedName>
</protein>
<dbReference type="PROSITE" id="PS50995">
    <property type="entry name" value="HTH_MARR_2"/>
    <property type="match status" value="1"/>
</dbReference>
<dbReference type="PANTHER" id="PTHR33164:SF99">
    <property type="entry name" value="MARR FAMILY REGULATORY PROTEIN"/>
    <property type="match status" value="1"/>
</dbReference>
<dbReference type="InterPro" id="IPR039422">
    <property type="entry name" value="MarR/SlyA-like"/>
</dbReference>
<dbReference type="InterPro" id="IPR000835">
    <property type="entry name" value="HTH_MarR-typ"/>
</dbReference>
<dbReference type="AlphaFoldDB" id="A0A6J4QNW0"/>
<dbReference type="EMBL" id="CADCVH010000025">
    <property type="protein sequence ID" value="CAA9450395.1"/>
    <property type="molecule type" value="Genomic_DNA"/>
</dbReference>
<reference evidence="2" key="1">
    <citation type="submission" date="2020-02" db="EMBL/GenBank/DDBJ databases">
        <authorList>
            <person name="Meier V. D."/>
        </authorList>
    </citation>
    <scope>NUCLEOTIDE SEQUENCE</scope>
    <source>
        <strain evidence="2">AVDCRST_MAG02</strain>
    </source>
</reference>
<dbReference type="SMART" id="SM00347">
    <property type="entry name" value="HTH_MARR"/>
    <property type="match status" value="1"/>
</dbReference>
<organism evidence="2">
    <name type="scientific">uncultured Rubrobacteraceae bacterium</name>
    <dbReference type="NCBI Taxonomy" id="349277"/>
    <lineage>
        <taxon>Bacteria</taxon>
        <taxon>Bacillati</taxon>
        <taxon>Actinomycetota</taxon>
        <taxon>Rubrobacteria</taxon>
        <taxon>Rubrobacterales</taxon>
        <taxon>Rubrobacteraceae</taxon>
        <taxon>environmental samples</taxon>
    </lineage>
</organism>
<feature type="domain" description="HTH marR-type" evidence="1">
    <location>
        <begin position="3"/>
        <end position="139"/>
    </location>
</feature>
<dbReference type="GO" id="GO:0006950">
    <property type="term" value="P:response to stress"/>
    <property type="evidence" value="ECO:0007669"/>
    <property type="project" value="TreeGrafter"/>
</dbReference>
<name>A0A6J4QNW0_9ACTN</name>
<dbReference type="InterPro" id="IPR036388">
    <property type="entry name" value="WH-like_DNA-bd_sf"/>
</dbReference>
<evidence type="ECO:0000259" key="1">
    <source>
        <dbReference type="PROSITE" id="PS50995"/>
    </source>
</evidence>
<gene>
    <name evidence="2" type="ORF">AVDCRST_MAG02-833</name>
</gene>
<dbReference type="Gene3D" id="1.10.10.10">
    <property type="entry name" value="Winged helix-like DNA-binding domain superfamily/Winged helix DNA-binding domain"/>
    <property type="match status" value="1"/>
</dbReference>